<dbReference type="EMBL" id="LAZR01008209">
    <property type="protein sequence ID" value="KKM80280.1"/>
    <property type="molecule type" value="Genomic_DNA"/>
</dbReference>
<gene>
    <name evidence="2" type="ORF">LCGC14_1341600</name>
</gene>
<feature type="coiled-coil region" evidence="1">
    <location>
        <begin position="7"/>
        <end position="34"/>
    </location>
</feature>
<accession>A0A0F9MUJ3</accession>
<evidence type="ECO:0000256" key="1">
    <source>
        <dbReference type="SAM" id="Coils"/>
    </source>
</evidence>
<feature type="non-terminal residue" evidence="2">
    <location>
        <position position="52"/>
    </location>
</feature>
<proteinExistence type="predicted"/>
<protein>
    <submittedName>
        <fullName evidence="2">Uncharacterized protein</fullName>
    </submittedName>
</protein>
<dbReference type="AlphaFoldDB" id="A0A0F9MUJ3"/>
<evidence type="ECO:0000313" key="2">
    <source>
        <dbReference type="EMBL" id="KKM80280.1"/>
    </source>
</evidence>
<organism evidence="2">
    <name type="scientific">marine sediment metagenome</name>
    <dbReference type="NCBI Taxonomy" id="412755"/>
    <lineage>
        <taxon>unclassified sequences</taxon>
        <taxon>metagenomes</taxon>
        <taxon>ecological metagenomes</taxon>
    </lineage>
</organism>
<sequence>MTDEETIKELKERIDGLEANVDELVTICERLTDELARFTITVEKRFRSQNAN</sequence>
<comment type="caution">
    <text evidence="2">The sequence shown here is derived from an EMBL/GenBank/DDBJ whole genome shotgun (WGS) entry which is preliminary data.</text>
</comment>
<reference evidence="2" key="1">
    <citation type="journal article" date="2015" name="Nature">
        <title>Complex archaea that bridge the gap between prokaryotes and eukaryotes.</title>
        <authorList>
            <person name="Spang A."/>
            <person name="Saw J.H."/>
            <person name="Jorgensen S.L."/>
            <person name="Zaremba-Niedzwiedzka K."/>
            <person name="Martijn J."/>
            <person name="Lind A.E."/>
            <person name="van Eijk R."/>
            <person name="Schleper C."/>
            <person name="Guy L."/>
            <person name="Ettema T.J."/>
        </authorList>
    </citation>
    <scope>NUCLEOTIDE SEQUENCE</scope>
</reference>
<name>A0A0F9MUJ3_9ZZZZ</name>
<keyword evidence="1" id="KW-0175">Coiled coil</keyword>